<feature type="region of interest" description="Disordered" evidence="1">
    <location>
        <begin position="76"/>
        <end position="96"/>
    </location>
</feature>
<accession>A0A5P8FP90</accession>
<feature type="transmembrane region" description="Helical" evidence="2">
    <location>
        <begin position="52"/>
        <end position="72"/>
    </location>
</feature>
<gene>
    <name evidence="3" type="ORF">EEW87_011205</name>
</gene>
<evidence type="ECO:0000256" key="2">
    <source>
        <dbReference type="SAM" id="Phobius"/>
    </source>
</evidence>
<reference evidence="3 4" key="1">
    <citation type="submission" date="2019-09" db="EMBL/GenBank/DDBJ databases">
        <title>Complete Genome Sequence of Janibacter melonis M714 with both human health impact and industrial applications.</title>
        <authorList>
            <person name="Jin M."/>
            <person name="Zhao Q.R."/>
        </authorList>
    </citation>
    <scope>NUCLEOTIDE SEQUENCE [LARGE SCALE GENOMIC DNA]</scope>
    <source>
        <strain evidence="3 4">M714</strain>
    </source>
</reference>
<dbReference type="EMBL" id="CP044548">
    <property type="protein sequence ID" value="QFQ30744.1"/>
    <property type="molecule type" value="Genomic_DNA"/>
</dbReference>
<keyword evidence="2" id="KW-0472">Membrane</keyword>
<feature type="compositionally biased region" description="Low complexity" evidence="1">
    <location>
        <begin position="81"/>
        <end position="95"/>
    </location>
</feature>
<evidence type="ECO:0000256" key="1">
    <source>
        <dbReference type="SAM" id="MobiDB-lite"/>
    </source>
</evidence>
<sequence length="373" mass="37832">MRSDTDTRGPGGGDFGEGDLEALFHAAPVPDMGVDTGAVVAGARRTRTRRRVAAVSGVTALALVVGGAWLGLPGSRDRASTDPAAPTSTSASTAPVRTTLEVADMYLEGSRVPGVTYDLRLDPGAGADGSDRVSVTGGGHRTQVDLRADEVVGTAGVTRRLGPRDYVVVVSTSVDGVSVQRRADDDLEGGSTTGRAELGGSGLRVFAVRFDRTVRAADVVGTLSYDSSSRRVLSALPDGRPGPAQSAPVPGHDAVLYVDEALGVIGVEGGVGGVSAPLTGIDDLVALSWGDDTAIRAAGVFPEGADAVSATARWSAPGGSGGGADAVLVTLSGGRRAWFAELPSPDLDRRATASLRWTDADGVVHAGGGEQRR</sequence>
<evidence type="ECO:0000313" key="3">
    <source>
        <dbReference type="EMBL" id="QFQ30744.1"/>
    </source>
</evidence>
<dbReference type="RefSeq" id="WP_123092147.1">
    <property type="nucleotide sequence ID" value="NZ_CP044548.2"/>
</dbReference>
<proteinExistence type="predicted"/>
<protein>
    <submittedName>
        <fullName evidence="3">Uncharacterized protein</fullName>
    </submittedName>
</protein>
<evidence type="ECO:0000313" key="4">
    <source>
        <dbReference type="Proteomes" id="UP000271708"/>
    </source>
</evidence>
<keyword evidence="2" id="KW-1133">Transmembrane helix</keyword>
<keyword evidence="2" id="KW-0812">Transmembrane</keyword>
<dbReference type="AlphaFoldDB" id="A0A5P8FP90"/>
<dbReference type="KEGG" id="jme:EEW87_011205"/>
<name>A0A5P8FP90_9MICO</name>
<dbReference type="GeneID" id="59161741"/>
<dbReference type="Proteomes" id="UP000271708">
    <property type="component" value="Chromosome"/>
</dbReference>
<organism evidence="3 4">
    <name type="scientific">Janibacter melonis</name>
    <dbReference type="NCBI Taxonomy" id="262209"/>
    <lineage>
        <taxon>Bacteria</taxon>
        <taxon>Bacillati</taxon>
        <taxon>Actinomycetota</taxon>
        <taxon>Actinomycetes</taxon>
        <taxon>Micrococcales</taxon>
        <taxon>Intrasporangiaceae</taxon>
        <taxon>Janibacter</taxon>
    </lineage>
</organism>